<evidence type="ECO:0000256" key="2">
    <source>
        <dbReference type="ARBA" id="ARBA00022989"/>
    </source>
</evidence>
<dbReference type="GO" id="GO:0005524">
    <property type="term" value="F:ATP binding"/>
    <property type="evidence" value="ECO:0007669"/>
    <property type="project" value="InterPro"/>
</dbReference>
<dbReference type="GO" id="GO:0016020">
    <property type="term" value="C:membrane"/>
    <property type="evidence" value="ECO:0007669"/>
    <property type="project" value="InterPro"/>
</dbReference>
<evidence type="ECO:0000256" key="1">
    <source>
        <dbReference type="ARBA" id="ARBA00022692"/>
    </source>
</evidence>
<dbReference type="InterPro" id="IPR036640">
    <property type="entry name" value="ABC1_TM_sf"/>
</dbReference>
<accession>A0A8V5FX71</accession>
<evidence type="ECO:0000313" key="5">
    <source>
        <dbReference type="Proteomes" id="UP000694405"/>
    </source>
</evidence>
<evidence type="ECO:0000313" key="4">
    <source>
        <dbReference type="Ensembl" id="ENSMUNP00000000877.2"/>
    </source>
</evidence>
<keyword evidence="5" id="KW-1185">Reference proteome</keyword>
<sequence length="143" mass="15926">MTVTVLTLLPAIIVGFVYSWQLNLLVLACTPFLVAANAVSLSSMFGHAAKDQKALEETGRITFKDNIVAILQLTQLSKIDERGKCQDRIGKGINSCLHSLEICSLAIFQYTFIRFAFSLCKHLINCILCICVKTIFWVCVPRL</sequence>
<dbReference type="AlphaFoldDB" id="A0A8C6INF8"/>
<dbReference type="Ensembl" id="ENSMUNT00000001023.2">
    <property type="protein sequence ID" value="ENSMUNP00000000877.2"/>
    <property type="gene ID" value="ENSMUNG00000000802.2"/>
</dbReference>
<name>A0A8C6INF8_MELUD</name>
<reference evidence="4" key="2">
    <citation type="submission" date="2025-08" db="UniProtKB">
        <authorList>
            <consortium name="Ensembl"/>
        </authorList>
    </citation>
    <scope>IDENTIFICATION</scope>
</reference>
<dbReference type="Gene3D" id="1.20.1560.10">
    <property type="entry name" value="ABC transporter type 1, transmembrane domain"/>
    <property type="match status" value="1"/>
</dbReference>
<organism evidence="4 5">
    <name type="scientific">Melopsittacus undulatus</name>
    <name type="common">Budgerigar</name>
    <name type="synonym">Psittacus undulatus</name>
    <dbReference type="NCBI Taxonomy" id="13146"/>
    <lineage>
        <taxon>Eukaryota</taxon>
        <taxon>Metazoa</taxon>
        <taxon>Chordata</taxon>
        <taxon>Craniata</taxon>
        <taxon>Vertebrata</taxon>
        <taxon>Euteleostomi</taxon>
        <taxon>Archelosauria</taxon>
        <taxon>Archosauria</taxon>
        <taxon>Dinosauria</taxon>
        <taxon>Saurischia</taxon>
        <taxon>Theropoda</taxon>
        <taxon>Coelurosauria</taxon>
        <taxon>Aves</taxon>
        <taxon>Neognathae</taxon>
        <taxon>Neoaves</taxon>
        <taxon>Telluraves</taxon>
        <taxon>Australaves</taxon>
        <taxon>Psittaciformes</taxon>
        <taxon>Psittaculidae</taxon>
        <taxon>Melopsittacus</taxon>
    </lineage>
</organism>
<keyword evidence="3" id="KW-0472">Membrane</keyword>
<proteinExistence type="predicted"/>
<dbReference type="Proteomes" id="UP000694405">
    <property type="component" value="Chromosome 1"/>
</dbReference>
<keyword evidence="2" id="KW-1133">Transmembrane helix</keyword>
<dbReference type="SUPFAM" id="SSF90123">
    <property type="entry name" value="ABC transporter transmembrane region"/>
    <property type="match status" value="1"/>
</dbReference>
<reference evidence="4" key="1">
    <citation type="submission" date="2020-03" db="EMBL/GenBank/DDBJ databases">
        <title>Melopsittacus undulatus (budgerigar) genome, bMelUnd1, maternal haplotype with Z.</title>
        <authorList>
            <person name="Gedman G."/>
            <person name="Mountcastle J."/>
            <person name="Haase B."/>
            <person name="Formenti G."/>
            <person name="Wright T."/>
            <person name="Apodaca J."/>
            <person name="Pelan S."/>
            <person name="Chow W."/>
            <person name="Rhie A."/>
            <person name="Howe K."/>
            <person name="Fedrigo O."/>
            <person name="Jarvis E.D."/>
        </authorList>
    </citation>
    <scope>NUCLEOTIDE SEQUENCE [LARGE SCALE GENOMIC DNA]</scope>
</reference>
<protein>
    <submittedName>
        <fullName evidence="4">Uncharacterized protein</fullName>
    </submittedName>
</protein>
<accession>A0A8C6INF8</accession>
<evidence type="ECO:0000256" key="3">
    <source>
        <dbReference type="ARBA" id="ARBA00023136"/>
    </source>
</evidence>
<reference evidence="4" key="3">
    <citation type="submission" date="2025-09" db="UniProtKB">
        <authorList>
            <consortium name="Ensembl"/>
        </authorList>
    </citation>
    <scope>IDENTIFICATION</scope>
</reference>
<keyword evidence="1" id="KW-0812">Transmembrane</keyword>